<evidence type="ECO:0000313" key="2">
    <source>
        <dbReference type="Proteomes" id="UP000218432"/>
    </source>
</evidence>
<sequence length="30" mass="3426">MVYLLMAEKIRFVQLHGATRATGGARRECF</sequence>
<name>A0A1Y1BIR8_9BURK</name>
<organism evidence="1 2">
    <name type="scientific">Burkholderia stabilis</name>
    <dbReference type="NCBI Taxonomy" id="95485"/>
    <lineage>
        <taxon>Bacteria</taxon>
        <taxon>Pseudomonadati</taxon>
        <taxon>Pseudomonadota</taxon>
        <taxon>Betaproteobacteria</taxon>
        <taxon>Burkholderiales</taxon>
        <taxon>Burkholderiaceae</taxon>
        <taxon>Burkholderia</taxon>
        <taxon>Burkholderia cepacia complex</taxon>
    </lineage>
</organism>
<accession>A0A1Y1BIR8</accession>
<dbReference type="EMBL" id="AP018111">
    <property type="protein sequence ID" value="BAX59725.1"/>
    <property type="molecule type" value="Genomic_DNA"/>
</dbReference>
<reference evidence="1 2" key="1">
    <citation type="journal article" date="2017" name="Genome Announc.">
        <title>Complete Genome Sequence of Burkholderia stabilis FERMP-21014.</title>
        <authorList>
            <person name="Konishi K."/>
            <person name="Kumagai T."/>
            <person name="Sakasegawa S."/>
            <person name="Tamura T."/>
        </authorList>
    </citation>
    <scope>NUCLEOTIDE SEQUENCE [LARGE SCALE GENOMIC DNA]</scope>
    <source>
        <strain evidence="1 2">FERMP-21014</strain>
    </source>
</reference>
<gene>
    <name evidence="1" type="ORF">BSFP_025680</name>
</gene>
<dbReference type="AlphaFoldDB" id="A0A1Y1BIR8"/>
<dbReference type="Proteomes" id="UP000218432">
    <property type="component" value="Chromosome 1"/>
</dbReference>
<proteinExistence type="predicted"/>
<protein>
    <submittedName>
        <fullName evidence="1">Uncharacterized protein</fullName>
    </submittedName>
</protein>
<evidence type="ECO:0000313" key="1">
    <source>
        <dbReference type="EMBL" id="BAX59725.1"/>
    </source>
</evidence>